<dbReference type="AlphaFoldDB" id="A0A381XBI9"/>
<reference evidence="2" key="1">
    <citation type="submission" date="2018-05" db="EMBL/GenBank/DDBJ databases">
        <authorList>
            <person name="Lanie J.A."/>
            <person name="Ng W.-L."/>
            <person name="Kazmierczak K.M."/>
            <person name="Andrzejewski T.M."/>
            <person name="Davidsen T.M."/>
            <person name="Wayne K.J."/>
            <person name="Tettelin H."/>
            <person name="Glass J.I."/>
            <person name="Rusch D."/>
            <person name="Podicherti R."/>
            <person name="Tsui H.-C.T."/>
            <person name="Winkler M.E."/>
        </authorList>
    </citation>
    <scope>NUCLEOTIDE SEQUENCE</scope>
</reference>
<dbReference type="NCBIfam" id="TIGR02622">
    <property type="entry name" value="CDP_4_6_dhtase"/>
    <property type="match status" value="1"/>
</dbReference>
<dbReference type="CDD" id="cd05252">
    <property type="entry name" value="CDP_GD_SDR_e"/>
    <property type="match status" value="1"/>
</dbReference>
<dbReference type="Gene3D" id="3.40.50.720">
    <property type="entry name" value="NAD(P)-binding Rossmann-like Domain"/>
    <property type="match status" value="1"/>
</dbReference>
<dbReference type="InterPro" id="IPR013445">
    <property type="entry name" value="CDP_4_6_deHydtase"/>
</dbReference>
<organism evidence="2">
    <name type="scientific">marine metagenome</name>
    <dbReference type="NCBI Taxonomy" id="408172"/>
    <lineage>
        <taxon>unclassified sequences</taxon>
        <taxon>metagenomes</taxon>
        <taxon>ecological metagenomes</taxon>
    </lineage>
</organism>
<evidence type="ECO:0000313" key="2">
    <source>
        <dbReference type="EMBL" id="SVA61871.1"/>
    </source>
</evidence>
<dbReference type="SUPFAM" id="SSF51735">
    <property type="entry name" value="NAD(P)-binding Rossmann-fold domains"/>
    <property type="match status" value="1"/>
</dbReference>
<name>A0A381XBI9_9ZZZZ</name>
<dbReference type="PANTHER" id="PTHR43000">
    <property type="entry name" value="DTDP-D-GLUCOSE 4,6-DEHYDRATASE-RELATED"/>
    <property type="match status" value="1"/>
</dbReference>
<protein>
    <recommendedName>
        <fullName evidence="1">NAD(P)-binding domain-containing protein</fullName>
    </recommendedName>
</protein>
<sequence>VTGHTGFKGSWLSLWLQELGCEVIGLALDPPTNPSLFDQANVAKEMTSLHADIRDLEKVKGIFKEHKPEIVFHLAAQPLVRFSYQEPVETYQTNVMGTLNIIEAIRNINSVRSVVMITTDKCYENKEWVWGYREDEPMGGHDPYSSSKGCAELLIASFRASFFPNEKFNEHKTGIATARAGNVIGGGDWADDRLIPDFIRAIKEGEVVKIRNPNAIRPWQHVLEPLSGYLKLAEQLFIYGMKYAEAWNFGPEECDTKSVEWIVNKMSKIWESEVCWVYDEGDHPHEANYLKLDCSKAHNILLWRPKWSLDEALNKIVEWHRVELNGYNVRQITLNQINEYMNCK</sequence>
<feature type="non-terminal residue" evidence="2">
    <location>
        <position position="1"/>
    </location>
</feature>
<gene>
    <name evidence="2" type="ORF">METZ01_LOCUS114725</name>
</gene>
<dbReference type="Gene3D" id="3.90.25.10">
    <property type="entry name" value="UDP-galactose 4-epimerase, domain 1"/>
    <property type="match status" value="1"/>
</dbReference>
<dbReference type="InterPro" id="IPR036291">
    <property type="entry name" value="NAD(P)-bd_dom_sf"/>
</dbReference>
<dbReference type="InterPro" id="IPR016040">
    <property type="entry name" value="NAD(P)-bd_dom"/>
</dbReference>
<dbReference type="EMBL" id="UINC01014517">
    <property type="protein sequence ID" value="SVA61871.1"/>
    <property type="molecule type" value="Genomic_DNA"/>
</dbReference>
<proteinExistence type="predicted"/>
<dbReference type="Pfam" id="PF16363">
    <property type="entry name" value="GDP_Man_Dehyd"/>
    <property type="match status" value="1"/>
</dbReference>
<feature type="domain" description="NAD(P)-binding" evidence="1">
    <location>
        <begin position="1"/>
        <end position="315"/>
    </location>
</feature>
<evidence type="ECO:0000259" key="1">
    <source>
        <dbReference type="Pfam" id="PF16363"/>
    </source>
</evidence>
<accession>A0A381XBI9</accession>